<keyword evidence="7" id="KW-0813">Transport</keyword>
<evidence type="ECO:0000313" key="11">
    <source>
        <dbReference type="Proteomes" id="UP000185860"/>
    </source>
</evidence>
<evidence type="ECO:0000256" key="6">
    <source>
        <dbReference type="ARBA" id="ARBA00023136"/>
    </source>
</evidence>
<dbReference type="GO" id="GO:0015031">
    <property type="term" value="P:protein transport"/>
    <property type="evidence" value="ECO:0007669"/>
    <property type="project" value="UniProtKB-KW"/>
</dbReference>
<dbReference type="Pfam" id="PF02472">
    <property type="entry name" value="ExbD"/>
    <property type="match status" value="1"/>
</dbReference>
<keyword evidence="4 7" id="KW-0812">Transmembrane</keyword>
<dbReference type="Gene3D" id="3.30.420.270">
    <property type="match status" value="1"/>
</dbReference>
<comment type="subcellular location">
    <subcellularLocation>
        <location evidence="1">Cell membrane</location>
        <topology evidence="1">Single-pass membrane protein</topology>
    </subcellularLocation>
    <subcellularLocation>
        <location evidence="7">Cell membrane</location>
        <topology evidence="7">Single-pass type II membrane protein</topology>
    </subcellularLocation>
</comment>
<evidence type="ECO:0000256" key="8">
    <source>
        <dbReference type="SAM" id="MobiDB-lite"/>
    </source>
</evidence>
<dbReference type="Proteomes" id="UP000185860">
    <property type="component" value="Unassembled WGS sequence"/>
</dbReference>
<evidence type="ECO:0000256" key="9">
    <source>
        <dbReference type="SAM" id="Phobius"/>
    </source>
</evidence>
<evidence type="ECO:0000256" key="2">
    <source>
        <dbReference type="ARBA" id="ARBA00005811"/>
    </source>
</evidence>
<evidence type="ECO:0000256" key="5">
    <source>
        <dbReference type="ARBA" id="ARBA00022989"/>
    </source>
</evidence>
<dbReference type="PANTHER" id="PTHR30558">
    <property type="entry name" value="EXBD MEMBRANE COMPONENT OF PMF-DRIVEN MACROMOLECULE IMPORT SYSTEM"/>
    <property type="match status" value="1"/>
</dbReference>
<feature type="compositionally biased region" description="Low complexity" evidence="8">
    <location>
        <begin position="184"/>
        <end position="199"/>
    </location>
</feature>
<dbReference type="AlphaFoldDB" id="A0A1U7ILI6"/>
<name>A0A1U7ILI6_9CYAN</name>
<organism evidence="10 11">
    <name type="scientific">[Phormidium ambiguum] IAM M-71</name>
    <dbReference type="NCBI Taxonomy" id="454136"/>
    <lineage>
        <taxon>Bacteria</taxon>
        <taxon>Bacillati</taxon>
        <taxon>Cyanobacteriota</taxon>
        <taxon>Cyanophyceae</taxon>
        <taxon>Oscillatoriophycideae</taxon>
        <taxon>Aerosakkonematales</taxon>
        <taxon>Aerosakkonemataceae</taxon>
        <taxon>Floridanema</taxon>
    </lineage>
</organism>
<feature type="compositionally biased region" description="Low complexity" evidence="8">
    <location>
        <begin position="230"/>
        <end position="245"/>
    </location>
</feature>
<dbReference type="GO" id="GO:0022857">
    <property type="term" value="F:transmembrane transporter activity"/>
    <property type="evidence" value="ECO:0007669"/>
    <property type="project" value="InterPro"/>
</dbReference>
<evidence type="ECO:0000313" key="10">
    <source>
        <dbReference type="EMBL" id="OKH38121.1"/>
    </source>
</evidence>
<evidence type="ECO:0008006" key="12">
    <source>
        <dbReference type="Google" id="ProtNLM"/>
    </source>
</evidence>
<comment type="caution">
    <text evidence="10">The sequence shown here is derived from an EMBL/GenBank/DDBJ whole genome shotgun (WGS) entry which is preliminary data.</text>
</comment>
<dbReference type="GO" id="GO:0005886">
    <property type="term" value="C:plasma membrane"/>
    <property type="evidence" value="ECO:0007669"/>
    <property type="project" value="UniProtKB-SubCell"/>
</dbReference>
<evidence type="ECO:0000256" key="4">
    <source>
        <dbReference type="ARBA" id="ARBA00022692"/>
    </source>
</evidence>
<evidence type="ECO:0000256" key="3">
    <source>
        <dbReference type="ARBA" id="ARBA00022475"/>
    </source>
</evidence>
<keyword evidence="3" id="KW-1003">Cell membrane</keyword>
<keyword evidence="6 9" id="KW-0472">Membrane</keyword>
<comment type="similarity">
    <text evidence="2 7">Belongs to the ExbD/TolR family.</text>
</comment>
<dbReference type="STRING" id="454136.NIES2119_11225"/>
<feature type="compositionally biased region" description="Low complexity" evidence="8">
    <location>
        <begin position="209"/>
        <end position="222"/>
    </location>
</feature>
<dbReference type="InterPro" id="IPR003400">
    <property type="entry name" value="ExbD"/>
</dbReference>
<dbReference type="PANTHER" id="PTHR30558:SF3">
    <property type="entry name" value="BIOPOLYMER TRANSPORT PROTEIN EXBD-RELATED"/>
    <property type="match status" value="1"/>
</dbReference>
<dbReference type="EMBL" id="MRCE01000009">
    <property type="protein sequence ID" value="OKH38121.1"/>
    <property type="molecule type" value="Genomic_DNA"/>
</dbReference>
<dbReference type="OrthoDB" id="1682382at2"/>
<gene>
    <name evidence="10" type="ORF">NIES2119_11225</name>
</gene>
<evidence type="ECO:0000256" key="7">
    <source>
        <dbReference type="RuleBase" id="RU003879"/>
    </source>
</evidence>
<sequence>MKINLDNASDEARIEILPLIDVIFCILTFFLLAAVGLTRQQAITVDLPQASNATTPQIASRLLVSINPYNQIYVENELVTPEQLEQKLREFNQKNPTGTMVLYASKTAFYNDVVQVLDKMQAVGGDRVALATLPEPETSQQIPGTITPGTGIPSVITPGTLPTATPDPGVPGSLPIPTPGAQIPGTLPTPGVVTPGTLPAPSTPGTQIPGALPTPGVVTPGTPLAPPTPGVVTPGTQPTPGAGGQ</sequence>
<reference evidence="10 11" key="1">
    <citation type="submission" date="2016-11" db="EMBL/GenBank/DDBJ databases">
        <title>Draft Genome Sequences of Nine Cyanobacterial Strains from Diverse Habitats.</title>
        <authorList>
            <person name="Zhu T."/>
            <person name="Hou S."/>
            <person name="Lu X."/>
            <person name="Hess W.R."/>
        </authorList>
    </citation>
    <scope>NUCLEOTIDE SEQUENCE [LARGE SCALE GENOMIC DNA]</scope>
    <source>
        <strain evidence="10 11">IAM M-71</strain>
    </source>
</reference>
<keyword evidence="5 9" id="KW-1133">Transmembrane helix</keyword>
<feature type="region of interest" description="Disordered" evidence="8">
    <location>
        <begin position="160"/>
        <end position="245"/>
    </location>
</feature>
<accession>A0A1U7ILI6</accession>
<protein>
    <recommendedName>
        <fullName evidence="12">Biopolymer transporter ExbD</fullName>
    </recommendedName>
</protein>
<dbReference type="PRINTS" id="PR01217">
    <property type="entry name" value="PRICHEXTENSN"/>
</dbReference>
<evidence type="ECO:0000256" key="1">
    <source>
        <dbReference type="ARBA" id="ARBA00004162"/>
    </source>
</evidence>
<feature type="transmembrane region" description="Helical" evidence="9">
    <location>
        <begin position="16"/>
        <end position="37"/>
    </location>
</feature>
<proteinExistence type="inferred from homology"/>
<keyword evidence="7" id="KW-0653">Protein transport</keyword>
<dbReference type="RefSeq" id="WP_073593561.1">
    <property type="nucleotide sequence ID" value="NZ_MRCE01000009.1"/>
</dbReference>